<proteinExistence type="predicted"/>
<dbReference type="PANTHER" id="PTHR45856">
    <property type="entry name" value="ALPHA/BETA-HYDROLASES SUPERFAMILY PROTEIN"/>
    <property type="match status" value="1"/>
</dbReference>
<feature type="transmembrane region" description="Helical" evidence="1">
    <location>
        <begin position="63"/>
        <end position="83"/>
    </location>
</feature>
<dbReference type="Gene3D" id="3.40.50.1820">
    <property type="entry name" value="alpha/beta hydrolase"/>
    <property type="match status" value="1"/>
</dbReference>
<sequence length="409" mass="45963">MNFVALVGILSMLVYSTLISVAIYNPSSFPKYKLDLILQTFNLSVILLTVLINILFNPDNAKPFYPVLVSLILVVNIIVRSIVLKHTDFLKNMSSFYVRWDSFAVAISTGTVLTTIFYRTFNSKFRYGLLTLVFCILWFFLLPLILTLPKIIMGSNPDDSVMQTSLQMSKEAYEIYKQNYDQEKDQSKRYVFKFFPDTNTIYIGFSGTVTSIGQDVLTDLNIIDETSKVKFRDTPATVHKGFNELYNQVHPSVVSILEEYKPTRVVFCGHSLGGALATLAAAITAVENPDTVVDCYTFGSPQVGDQLFVNTFNENVATSVRVVNPYDLVPYSLSSQFGHVKGGYYVTTISSDIFPASHFIDAYQKGIALSDSQRLYGLFGPSVYIVGAFLVSIFMRYAIIYFKTHRVPS</sequence>
<keyword evidence="1" id="KW-0812">Transmembrane</keyword>
<dbReference type="Pfam" id="PF01764">
    <property type="entry name" value="Lipase_3"/>
    <property type="match status" value="1"/>
</dbReference>
<protein>
    <submittedName>
        <fullName evidence="3">Class 3 lipase</fullName>
    </submittedName>
</protein>
<feature type="transmembrane region" description="Helical" evidence="1">
    <location>
        <begin position="127"/>
        <end position="146"/>
    </location>
</feature>
<feature type="transmembrane region" description="Helical" evidence="1">
    <location>
        <begin position="36"/>
        <end position="57"/>
    </location>
</feature>
<evidence type="ECO:0000256" key="1">
    <source>
        <dbReference type="SAM" id="Phobius"/>
    </source>
</evidence>
<feature type="transmembrane region" description="Helical" evidence="1">
    <location>
        <begin position="375"/>
        <end position="399"/>
    </location>
</feature>
<evidence type="ECO:0000313" key="3">
    <source>
        <dbReference type="EMBL" id="AUF82676.1"/>
    </source>
</evidence>
<organism evidence="3">
    <name type="scientific">Tetraselmis virus 1</name>
    <dbReference type="NCBI Taxonomy" id="2060617"/>
    <lineage>
        <taxon>Viruses</taxon>
        <taxon>Varidnaviria</taxon>
        <taxon>Bamfordvirae</taxon>
        <taxon>Nucleocytoviricota</taxon>
        <taxon>Megaviricetes</taxon>
        <taxon>Imitervirales</taxon>
        <taxon>Allomimiviridae</taxon>
        <taxon>Oceanusvirus</taxon>
        <taxon>Oceanusvirus kaneohense</taxon>
    </lineage>
</organism>
<feature type="transmembrane region" description="Helical" evidence="1">
    <location>
        <begin position="6"/>
        <end position="24"/>
    </location>
</feature>
<dbReference type="Proteomes" id="UP000244773">
    <property type="component" value="Segment"/>
</dbReference>
<dbReference type="InterPro" id="IPR002921">
    <property type="entry name" value="Fungal_lipase-type"/>
</dbReference>
<evidence type="ECO:0000313" key="4">
    <source>
        <dbReference type="Proteomes" id="UP000244773"/>
    </source>
</evidence>
<feature type="transmembrane region" description="Helical" evidence="1">
    <location>
        <begin position="103"/>
        <end position="121"/>
    </location>
</feature>
<gene>
    <name evidence="3" type="ORF">TetV_594</name>
</gene>
<name>A0A2P0VP29_9VIRU</name>
<keyword evidence="1" id="KW-1133">Transmembrane helix</keyword>
<dbReference type="InterPro" id="IPR051218">
    <property type="entry name" value="Sec_MonoDiacylglyc_Lipase"/>
</dbReference>
<feature type="domain" description="Fungal lipase-type" evidence="2">
    <location>
        <begin position="203"/>
        <end position="331"/>
    </location>
</feature>
<dbReference type="PANTHER" id="PTHR45856:SF25">
    <property type="entry name" value="FUNGAL LIPASE-LIKE DOMAIN-CONTAINING PROTEIN"/>
    <property type="match status" value="1"/>
</dbReference>
<evidence type="ECO:0000259" key="2">
    <source>
        <dbReference type="Pfam" id="PF01764"/>
    </source>
</evidence>
<dbReference type="GO" id="GO:0006629">
    <property type="term" value="P:lipid metabolic process"/>
    <property type="evidence" value="ECO:0007669"/>
    <property type="project" value="InterPro"/>
</dbReference>
<keyword evidence="1" id="KW-0472">Membrane</keyword>
<dbReference type="InterPro" id="IPR029058">
    <property type="entry name" value="AB_hydrolase_fold"/>
</dbReference>
<reference evidence="3" key="1">
    <citation type="journal article" date="2018" name="Virology">
        <title>A giant virus infecting green algae encodes key fermentation genes.</title>
        <authorList>
            <person name="Schvarcz C.R."/>
            <person name="Steward G.F."/>
        </authorList>
    </citation>
    <scope>NUCLEOTIDE SEQUENCE [LARGE SCALE GENOMIC DNA]</scope>
</reference>
<keyword evidence="4" id="KW-1185">Reference proteome</keyword>
<accession>A0A2P0VP29</accession>
<dbReference type="SUPFAM" id="SSF53474">
    <property type="entry name" value="alpha/beta-Hydrolases"/>
    <property type="match status" value="1"/>
</dbReference>
<dbReference type="EMBL" id="KY322437">
    <property type="protein sequence ID" value="AUF82676.1"/>
    <property type="molecule type" value="Genomic_DNA"/>
</dbReference>